<evidence type="ECO:0000256" key="1">
    <source>
        <dbReference type="ARBA" id="ARBA00010605"/>
    </source>
</evidence>
<accession>A0A2M8PHP8</accession>
<feature type="coiled-coil region" evidence="8">
    <location>
        <begin position="44"/>
        <end position="71"/>
    </location>
</feature>
<dbReference type="GO" id="GO:0005840">
    <property type="term" value="C:ribosome"/>
    <property type="evidence" value="ECO:0007669"/>
    <property type="project" value="UniProtKB-KW"/>
</dbReference>
<protein>
    <recommendedName>
        <fullName evidence="6 7">Large ribosomal subunit protein bL9</fullName>
    </recommendedName>
</protein>
<evidence type="ECO:0000259" key="9">
    <source>
        <dbReference type="PROSITE" id="PS00651"/>
    </source>
</evidence>
<keyword evidence="8" id="KW-0175">Coiled coil</keyword>
<evidence type="ECO:0000256" key="2">
    <source>
        <dbReference type="ARBA" id="ARBA00022730"/>
    </source>
</evidence>
<comment type="caution">
    <text evidence="10">The sequence shown here is derived from an EMBL/GenBank/DDBJ whole genome shotgun (WGS) entry which is preliminary data.</text>
</comment>
<dbReference type="EMBL" id="PGTM01000016">
    <property type="protein sequence ID" value="PJF37064.1"/>
    <property type="molecule type" value="Genomic_DNA"/>
</dbReference>
<keyword evidence="3 7" id="KW-0694">RNA-binding</keyword>
<dbReference type="InterPro" id="IPR020069">
    <property type="entry name" value="Ribosomal_bL9_C"/>
</dbReference>
<dbReference type="GO" id="GO:0019843">
    <property type="term" value="F:rRNA binding"/>
    <property type="evidence" value="ECO:0007669"/>
    <property type="project" value="UniProtKB-UniRule"/>
</dbReference>
<dbReference type="InterPro" id="IPR009027">
    <property type="entry name" value="Ribosomal_bL9/RNase_H1_N"/>
</dbReference>
<gene>
    <name evidence="7" type="primary">rplI</name>
    <name evidence="10" type="ORF">CUN49_02180</name>
</gene>
<comment type="function">
    <text evidence="7">Binds to the 23S rRNA.</text>
</comment>
<dbReference type="InterPro" id="IPR036935">
    <property type="entry name" value="Ribosomal_bL9_N_sf"/>
</dbReference>
<keyword evidence="4 7" id="KW-0689">Ribosomal protein</keyword>
<dbReference type="PROSITE" id="PS00651">
    <property type="entry name" value="RIBOSOMAL_L9"/>
    <property type="match status" value="1"/>
</dbReference>
<dbReference type="Gene3D" id="3.40.5.10">
    <property type="entry name" value="Ribosomal protein L9, N-terminal domain"/>
    <property type="match status" value="1"/>
</dbReference>
<dbReference type="InterPro" id="IPR020594">
    <property type="entry name" value="Ribosomal_bL9_bac/chp"/>
</dbReference>
<organism evidence="10 11">
    <name type="scientific">Candidatus Thermofonsia Clade 1 bacterium</name>
    <dbReference type="NCBI Taxonomy" id="2364210"/>
    <lineage>
        <taxon>Bacteria</taxon>
        <taxon>Bacillati</taxon>
        <taxon>Chloroflexota</taxon>
        <taxon>Candidatus Thermofontia</taxon>
        <taxon>Candidatus Thermofonsia Clade 1</taxon>
    </lineage>
</organism>
<dbReference type="InterPro" id="IPR020070">
    <property type="entry name" value="Ribosomal_bL9_N"/>
</dbReference>
<evidence type="ECO:0000256" key="6">
    <source>
        <dbReference type="ARBA" id="ARBA00035292"/>
    </source>
</evidence>
<dbReference type="Gene3D" id="3.10.430.100">
    <property type="entry name" value="Ribosomal protein L9, C-terminal domain"/>
    <property type="match status" value="1"/>
</dbReference>
<sequence>MKVILTEYVYKHGVAGDVVEVADGFARNWLIPRKMAVPATKENLAKLEALRQQAELHRSQINERVREAAAKIDGLEIVFGMKAGSNNKLYGSITSQMIKDAILKQTGVDINRRRISERPIRELGRYEVPVRMGDISPVVHVIVVREEELPAFLAAREAERAAQAAAAQAEQ</sequence>
<evidence type="ECO:0000313" key="10">
    <source>
        <dbReference type="EMBL" id="PJF37064.1"/>
    </source>
</evidence>
<feature type="domain" description="Ribosomal protein L9" evidence="9">
    <location>
        <begin position="13"/>
        <end position="40"/>
    </location>
</feature>
<dbReference type="Proteomes" id="UP000229681">
    <property type="component" value="Unassembled WGS sequence"/>
</dbReference>
<dbReference type="InterPro" id="IPR036791">
    <property type="entry name" value="Ribosomal_bL9_C_sf"/>
</dbReference>
<evidence type="ECO:0000256" key="4">
    <source>
        <dbReference type="ARBA" id="ARBA00022980"/>
    </source>
</evidence>
<dbReference type="HAMAP" id="MF_00503">
    <property type="entry name" value="Ribosomal_bL9"/>
    <property type="match status" value="1"/>
</dbReference>
<evidence type="ECO:0000256" key="7">
    <source>
        <dbReference type="HAMAP-Rule" id="MF_00503"/>
    </source>
</evidence>
<dbReference type="SUPFAM" id="SSF55653">
    <property type="entry name" value="Ribosomal protein L9 C-domain"/>
    <property type="match status" value="1"/>
</dbReference>
<comment type="similarity">
    <text evidence="1 7">Belongs to the bacterial ribosomal protein bL9 family.</text>
</comment>
<name>A0A2M8PHP8_9CHLR</name>
<dbReference type="InterPro" id="IPR000244">
    <property type="entry name" value="Ribosomal_bL9"/>
</dbReference>
<dbReference type="PANTHER" id="PTHR21368">
    <property type="entry name" value="50S RIBOSOMAL PROTEIN L9"/>
    <property type="match status" value="1"/>
</dbReference>
<evidence type="ECO:0000313" key="11">
    <source>
        <dbReference type="Proteomes" id="UP000229681"/>
    </source>
</evidence>
<reference evidence="10 11" key="1">
    <citation type="submission" date="2017-11" db="EMBL/GenBank/DDBJ databases">
        <title>Evolution of Phototrophy in the Chloroflexi Phylum Driven by Horizontal Gene Transfer.</title>
        <authorList>
            <person name="Ward L.M."/>
            <person name="Hemp J."/>
            <person name="Shih P.M."/>
            <person name="Mcglynn S.E."/>
            <person name="Fischer W."/>
        </authorList>
    </citation>
    <scope>NUCLEOTIDE SEQUENCE [LARGE SCALE GENOMIC DNA]</scope>
    <source>
        <strain evidence="10">JP3_13</strain>
    </source>
</reference>
<dbReference type="Pfam" id="PF01281">
    <property type="entry name" value="Ribosomal_L9_N"/>
    <property type="match status" value="1"/>
</dbReference>
<dbReference type="AlphaFoldDB" id="A0A2M8PHP8"/>
<dbReference type="GO" id="GO:1990904">
    <property type="term" value="C:ribonucleoprotein complex"/>
    <property type="evidence" value="ECO:0007669"/>
    <property type="project" value="UniProtKB-KW"/>
</dbReference>
<dbReference type="SUPFAM" id="SSF55658">
    <property type="entry name" value="L9 N-domain-like"/>
    <property type="match status" value="1"/>
</dbReference>
<keyword evidence="5 7" id="KW-0687">Ribonucleoprotein</keyword>
<proteinExistence type="inferred from homology"/>
<evidence type="ECO:0000256" key="3">
    <source>
        <dbReference type="ARBA" id="ARBA00022884"/>
    </source>
</evidence>
<dbReference type="Pfam" id="PF03948">
    <property type="entry name" value="Ribosomal_L9_C"/>
    <property type="match status" value="1"/>
</dbReference>
<evidence type="ECO:0000256" key="5">
    <source>
        <dbReference type="ARBA" id="ARBA00023274"/>
    </source>
</evidence>
<dbReference type="NCBIfam" id="TIGR00158">
    <property type="entry name" value="L9"/>
    <property type="match status" value="1"/>
</dbReference>
<evidence type="ECO:0000256" key="8">
    <source>
        <dbReference type="SAM" id="Coils"/>
    </source>
</evidence>
<dbReference type="GO" id="GO:0003735">
    <property type="term" value="F:structural constituent of ribosome"/>
    <property type="evidence" value="ECO:0007669"/>
    <property type="project" value="InterPro"/>
</dbReference>
<dbReference type="GO" id="GO:0006412">
    <property type="term" value="P:translation"/>
    <property type="evidence" value="ECO:0007669"/>
    <property type="project" value="UniProtKB-UniRule"/>
</dbReference>
<keyword evidence="2 7" id="KW-0699">rRNA-binding</keyword>